<name>A0A7Z0D9Z4_9ACTN</name>
<keyword evidence="2" id="KW-0328">Glycosyltransferase</keyword>
<evidence type="ECO:0000256" key="2">
    <source>
        <dbReference type="ARBA" id="ARBA00022676"/>
    </source>
</evidence>
<evidence type="ECO:0000256" key="3">
    <source>
        <dbReference type="ARBA" id="ARBA00022679"/>
    </source>
</evidence>
<evidence type="ECO:0000313" key="5">
    <source>
        <dbReference type="EMBL" id="NYI71699.1"/>
    </source>
</evidence>
<dbReference type="SUPFAM" id="SSF53756">
    <property type="entry name" value="UDP-Glycosyltransferase/glycogen phosphorylase"/>
    <property type="match status" value="1"/>
</dbReference>
<comment type="caution">
    <text evidence="5">The sequence shown here is derived from an EMBL/GenBank/DDBJ whole genome shotgun (WGS) entry which is preliminary data.</text>
</comment>
<keyword evidence="3 5" id="KW-0808">Transferase</keyword>
<dbReference type="AlphaFoldDB" id="A0A7Z0D9Z4"/>
<dbReference type="GO" id="GO:0016757">
    <property type="term" value="F:glycosyltransferase activity"/>
    <property type="evidence" value="ECO:0007669"/>
    <property type="project" value="UniProtKB-KW"/>
</dbReference>
<accession>A0A7Z0D9Z4</accession>
<gene>
    <name evidence="5" type="ORF">GGQ54_002259</name>
</gene>
<dbReference type="Pfam" id="PF00534">
    <property type="entry name" value="Glycos_transf_1"/>
    <property type="match status" value="1"/>
</dbReference>
<sequence>MITPHAPTAHDLPELTLLDGPVRRRMIIVVRADPVICGHSVEARNLAEVARLRGFDEVRILTWPLDRLAETGLPLKPADGVAPYSPGIVVERPEPVGDYKVPDGRYLAGLTGRIVELIADGTPTVCMSLYLSPHDRAVTDARRIALAAGLPARVTTIAEAVGSDVTNIIRSCVADGRFGAALDVLTSYLANDHCVAVSHYTRDLIIDSAAELDQRIGTTFAGQLAERVRVSYPAIDAGPYLRQSSESIAATLARRGLSRNGYLLFLSRLGLAKGVDDLIAGFARTAARHDQLLVIAGEGPDKSYFREVAADSGLGHRIVFLDDVDDAEKPALMAGCSAFVLPSKPRPEFTETFGIVLAEKMLAGGGPVITTRTGGIGEAVGEHAMIIEPGDPDSIAARIDQALALGDPQRRAMAAAARAWAEQFDRSQVFDLLLAPLAAAA</sequence>
<keyword evidence="6" id="KW-1185">Reference proteome</keyword>
<evidence type="ECO:0000259" key="4">
    <source>
        <dbReference type="Pfam" id="PF00534"/>
    </source>
</evidence>
<dbReference type="Gene3D" id="3.40.50.2000">
    <property type="entry name" value="Glycogen Phosphorylase B"/>
    <property type="match status" value="2"/>
</dbReference>
<comment type="similarity">
    <text evidence="1">Belongs to the glycosyltransferase group 1 family. Glycosyltransferase 4 subfamily.</text>
</comment>
<feature type="domain" description="Glycosyl transferase family 1" evidence="4">
    <location>
        <begin position="262"/>
        <end position="420"/>
    </location>
</feature>
<dbReference type="PANTHER" id="PTHR12526">
    <property type="entry name" value="GLYCOSYLTRANSFERASE"/>
    <property type="match status" value="1"/>
</dbReference>
<evidence type="ECO:0000256" key="1">
    <source>
        <dbReference type="ARBA" id="ARBA00009481"/>
    </source>
</evidence>
<dbReference type="PANTHER" id="PTHR12526:SF640">
    <property type="entry name" value="COLANIC ACID BIOSYNTHESIS GLYCOSYLTRANSFERASE WCAL-RELATED"/>
    <property type="match status" value="1"/>
</dbReference>
<reference evidence="5 6" key="1">
    <citation type="submission" date="2020-07" db="EMBL/GenBank/DDBJ databases">
        <title>Sequencing the genomes of 1000 actinobacteria strains.</title>
        <authorList>
            <person name="Klenk H.-P."/>
        </authorList>
    </citation>
    <scope>NUCLEOTIDE SEQUENCE [LARGE SCALE GENOMIC DNA]</scope>
    <source>
        <strain evidence="5 6">DSM 103164</strain>
    </source>
</reference>
<organism evidence="5 6">
    <name type="scientific">Naumannella cuiyingiana</name>
    <dbReference type="NCBI Taxonomy" id="1347891"/>
    <lineage>
        <taxon>Bacteria</taxon>
        <taxon>Bacillati</taxon>
        <taxon>Actinomycetota</taxon>
        <taxon>Actinomycetes</taxon>
        <taxon>Propionibacteriales</taxon>
        <taxon>Propionibacteriaceae</taxon>
        <taxon>Naumannella</taxon>
    </lineage>
</organism>
<dbReference type="InterPro" id="IPR001296">
    <property type="entry name" value="Glyco_trans_1"/>
</dbReference>
<protein>
    <submittedName>
        <fullName evidence="5">Glycosyltransferase involved in cell wall biosynthesis</fullName>
    </submittedName>
</protein>
<proteinExistence type="inferred from homology"/>
<dbReference type="Proteomes" id="UP000527616">
    <property type="component" value="Unassembled WGS sequence"/>
</dbReference>
<dbReference type="EMBL" id="JACBZS010000001">
    <property type="protein sequence ID" value="NYI71699.1"/>
    <property type="molecule type" value="Genomic_DNA"/>
</dbReference>
<evidence type="ECO:0000313" key="6">
    <source>
        <dbReference type="Proteomes" id="UP000527616"/>
    </source>
</evidence>